<gene>
    <name evidence="2" type="ORF">BRADI_1g31183v3</name>
</gene>
<protein>
    <submittedName>
        <fullName evidence="2 3">Uncharacterized protein</fullName>
    </submittedName>
</protein>
<reference evidence="3" key="3">
    <citation type="submission" date="2018-08" db="UniProtKB">
        <authorList>
            <consortium name="EnsemblPlants"/>
        </authorList>
    </citation>
    <scope>IDENTIFICATION</scope>
    <source>
        <strain evidence="3">cv. Bd21</strain>
    </source>
</reference>
<reference evidence="2 3" key="1">
    <citation type="journal article" date="2010" name="Nature">
        <title>Genome sequencing and analysis of the model grass Brachypodium distachyon.</title>
        <authorList>
            <consortium name="International Brachypodium Initiative"/>
        </authorList>
    </citation>
    <scope>NUCLEOTIDE SEQUENCE [LARGE SCALE GENOMIC DNA]</scope>
    <source>
        <strain evidence="2 3">Bd21</strain>
    </source>
</reference>
<organism evidence="2">
    <name type="scientific">Brachypodium distachyon</name>
    <name type="common">Purple false brome</name>
    <name type="synonym">Trachynia distachya</name>
    <dbReference type="NCBI Taxonomy" id="15368"/>
    <lineage>
        <taxon>Eukaryota</taxon>
        <taxon>Viridiplantae</taxon>
        <taxon>Streptophyta</taxon>
        <taxon>Embryophyta</taxon>
        <taxon>Tracheophyta</taxon>
        <taxon>Spermatophyta</taxon>
        <taxon>Magnoliopsida</taxon>
        <taxon>Liliopsida</taxon>
        <taxon>Poales</taxon>
        <taxon>Poaceae</taxon>
        <taxon>BOP clade</taxon>
        <taxon>Pooideae</taxon>
        <taxon>Stipodae</taxon>
        <taxon>Brachypodieae</taxon>
        <taxon>Brachypodium</taxon>
    </lineage>
</organism>
<proteinExistence type="predicted"/>
<evidence type="ECO:0000313" key="3">
    <source>
        <dbReference type="EnsemblPlants" id="PNT75375"/>
    </source>
</evidence>
<dbReference type="Proteomes" id="UP000008810">
    <property type="component" value="Chromosome 1"/>
</dbReference>
<keyword evidence="4" id="KW-1185">Reference proteome</keyword>
<feature type="transmembrane region" description="Helical" evidence="1">
    <location>
        <begin position="82"/>
        <end position="101"/>
    </location>
</feature>
<feature type="transmembrane region" description="Helical" evidence="1">
    <location>
        <begin position="50"/>
        <end position="70"/>
    </location>
</feature>
<dbReference type="EnsemblPlants" id="PNT75375">
    <property type="protein sequence ID" value="PNT75375"/>
    <property type="gene ID" value="BRADI_1g31183v3"/>
</dbReference>
<accession>A0A2K2DM64</accession>
<evidence type="ECO:0000313" key="2">
    <source>
        <dbReference type="EMBL" id="PNT75375.1"/>
    </source>
</evidence>
<sequence length="257" mass="29402">MRVFVHQGSAELIKMCRKYGACSGGRSSRQLDYQHHPSRALHANTEGTEVFGFVCSAGFFVLSSVITTHLDVSRRSWPRTKIVGMATSMAAGVFLLCRGMVIPQDHAWHTIAPPTIIIFTVSAEAGLLIHAQIKEDGGSNHLVRDLLMRLADTSISIYRWTHLIRQTRHPLDAEKILRLVGSGLPVLIGACQVAWIAYKAGFVREVVEWLRKIPWVFAGKKTRMPELPWPETKTVTRRRRRQKEASRSWWWRRRRRQ</sequence>
<dbReference type="EMBL" id="CM000880">
    <property type="protein sequence ID" value="PNT75375.1"/>
    <property type="molecule type" value="Genomic_DNA"/>
</dbReference>
<dbReference type="Gramene" id="PNT75375">
    <property type="protein sequence ID" value="PNT75375"/>
    <property type="gene ID" value="BRADI_1g31183v3"/>
</dbReference>
<keyword evidence="1" id="KW-0812">Transmembrane</keyword>
<dbReference type="OrthoDB" id="716241at2759"/>
<name>A0A2K2DM64_BRADI</name>
<dbReference type="AlphaFoldDB" id="A0A2K2DM64"/>
<keyword evidence="1" id="KW-0472">Membrane</keyword>
<reference evidence="2" key="2">
    <citation type="submission" date="2017-06" db="EMBL/GenBank/DDBJ databases">
        <title>WGS assembly of Brachypodium distachyon.</title>
        <authorList>
            <consortium name="The International Brachypodium Initiative"/>
            <person name="Lucas S."/>
            <person name="Harmon-Smith M."/>
            <person name="Lail K."/>
            <person name="Tice H."/>
            <person name="Grimwood J."/>
            <person name="Bruce D."/>
            <person name="Barry K."/>
            <person name="Shu S."/>
            <person name="Lindquist E."/>
            <person name="Wang M."/>
            <person name="Pitluck S."/>
            <person name="Vogel J.P."/>
            <person name="Garvin D.F."/>
            <person name="Mockler T.C."/>
            <person name="Schmutz J."/>
            <person name="Rokhsar D."/>
            <person name="Bevan M.W."/>
        </authorList>
    </citation>
    <scope>NUCLEOTIDE SEQUENCE</scope>
    <source>
        <strain evidence="2">Bd21</strain>
    </source>
</reference>
<evidence type="ECO:0000256" key="1">
    <source>
        <dbReference type="SAM" id="Phobius"/>
    </source>
</evidence>
<feature type="transmembrane region" description="Helical" evidence="1">
    <location>
        <begin position="107"/>
        <end position="129"/>
    </location>
</feature>
<evidence type="ECO:0000313" key="4">
    <source>
        <dbReference type="Proteomes" id="UP000008810"/>
    </source>
</evidence>
<dbReference type="InParanoid" id="A0A2K2DM64"/>
<keyword evidence="1" id="KW-1133">Transmembrane helix</keyword>